<keyword evidence="3" id="KW-0479">Metal-binding</keyword>
<dbReference type="PROSITE" id="PS51432">
    <property type="entry name" value="AP_NUCLEASE_F2_4"/>
    <property type="match status" value="1"/>
</dbReference>
<dbReference type="InterPro" id="IPR036237">
    <property type="entry name" value="Xyl_isomerase-like_sf"/>
</dbReference>
<evidence type="ECO:0000256" key="5">
    <source>
        <dbReference type="ARBA" id="ARBA00022801"/>
    </source>
</evidence>
<evidence type="ECO:0000256" key="4">
    <source>
        <dbReference type="ARBA" id="ARBA00022763"/>
    </source>
</evidence>
<protein>
    <recommendedName>
        <fullName evidence="8">Xylose isomerase-like TIM barrel domain-containing protein</fullName>
    </recommendedName>
</protein>
<evidence type="ECO:0000256" key="2">
    <source>
        <dbReference type="ARBA" id="ARBA00005340"/>
    </source>
</evidence>
<dbReference type="InterPro" id="IPR018246">
    <property type="entry name" value="AP_endonuc_F2_Zn_BS"/>
</dbReference>
<dbReference type="PROSITE" id="PS00730">
    <property type="entry name" value="AP_NUCLEASE_F2_2"/>
    <property type="match status" value="1"/>
</dbReference>
<feature type="domain" description="Xylose isomerase-like TIM barrel" evidence="8">
    <location>
        <begin position="35"/>
        <end position="265"/>
    </location>
</feature>
<evidence type="ECO:0000259" key="8">
    <source>
        <dbReference type="Pfam" id="PF01261"/>
    </source>
</evidence>
<dbReference type="EMBL" id="MN740609">
    <property type="protein sequence ID" value="QHU35561.1"/>
    <property type="molecule type" value="Genomic_DNA"/>
</dbReference>
<comment type="similarity">
    <text evidence="2">Belongs to the AP endonuclease 2 family.</text>
</comment>
<dbReference type="PANTHER" id="PTHR21445">
    <property type="entry name" value="ENDONUCLEASE IV ENDODEOXYRIBONUCLEASE IV"/>
    <property type="match status" value="1"/>
</dbReference>
<dbReference type="Pfam" id="PF01261">
    <property type="entry name" value="AP_endonuc_2"/>
    <property type="match status" value="1"/>
</dbReference>
<dbReference type="Gene3D" id="3.20.20.150">
    <property type="entry name" value="Divalent-metal-dependent TIM barrel enzymes"/>
    <property type="match status" value="1"/>
</dbReference>
<keyword evidence="6" id="KW-0862">Zinc</keyword>
<dbReference type="GO" id="GO:0003677">
    <property type="term" value="F:DNA binding"/>
    <property type="evidence" value="ECO:0007669"/>
    <property type="project" value="InterPro"/>
</dbReference>
<organism evidence="9">
    <name type="scientific">viral metagenome</name>
    <dbReference type="NCBI Taxonomy" id="1070528"/>
    <lineage>
        <taxon>unclassified sequences</taxon>
        <taxon>metagenomes</taxon>
        <taxon>organismal metagenomes</taxon>
    </lineage>
</organism>
<evidence type="ECO:0000256" key="7">
    <source>
        <dbReference type="ARBA" id="ARBA00023204"/>
    </source>
</evidence>
<keyword evidence="5" id="KW-0378">Hydrolase</keyword>
<dbReference type="GO" id="GO:0003906">
    <property type="term" value="F:DNA-(apurinic or apyrimidinic site) endonuclease activity"/>
    <property type="evidence" value="ECO:0007669"/>
    <property type="project" value="TreeGrafter"/>
</dbReference>
<evidence type="ECO:0000313" key="9">
    <source>
        <dbReference type="EMBL" id="QHU35561.1"/>
    </source>
</evidence>
<sequence>MELFPLEDDTLRIGYHISVSNSLTNTIRNAMARKITAMQFFLHSPREWARKNVDLNDAVQAGHLLAEFPSLWVCVHASYIYNLHGVIDTTSQKYHTNYELTIRSIATDLDICVALGCGMVLHPGSAKRCDKAFRRMALAIDRSLTEDSSITVALADVMGISCSELKKRRMLHLENCAGEGSKIGTIADLHTLLSLVSKHLLPQVGVCIDTCHLFASKDCNLRNVADTKAFLHDVNLPITVVHLNDSQQRFGSRKDRHESVCSGMIWGSESVGDDELLLYDFEPLMAIVAHCDERSIPMIVETANGAGDVSLVRFLYDREKTNNCVLIVI</sequence>
<reference evidence="9" key="1">
    <citation type="journal article" date="2020" name="Nature">
        <title>Giant virus diversity and host interactions through global metagenomics.</title>
        <authorList>
            <person name="Schulz F."/>
            <person name="Roux S."/>
            <person name="Paez-Espino D."/>
            <person name="Jungbluth S."/>
            <person name="Walsh D.A."/>
            <person name="Denef V.J."/>
            <person name="McMahon K.D."/>
            <person name="Konstantinidis K.T."/>
            <person name="Eloe-Fadrosh E.A."/>
            <person name="Kyrpides N.C."/>
            <person name="Woyke T."/>
        </authorList>
    </citation>
    <scope>NUCLEOTIDE SEQUENCE</scope>
    <source>
        <strain evidence="9">GVMAG-S-1029409-49</strain>
    </source>
</reference>
<proteinExistence type="inferred from homology"/>
<dbReference type="PROSITE" id="PS00731">
    <property type="entry name" value="AP_NUCLEASE_F2_3"/>
    <property type="match status" value="1"/>
</dbReference>
<evidence type="ECO:0000256" key="6">
    <source>
        <dbReference type="ARBA" id="ARBA00022833"/>
    </source>
</evidence>
<dbReference type="PANTHER" id="PTHR21445:SF0">
    <property type="entry name" value="APURINIC-APYRIMIDINIC ENDONUCLEASE"/>
    <property type="match status" value="1"/>
</dbReference>
<dbReference type="InterPro" id="IPR013022">
    <property type="entry name" value="Xyl_isomerase-like_TIM-brl"/>
</dbReference>
<dbReference type="GO" id="GO:0008081">
    <property type="term" value="F:phosphoric diester hydrolase activity"/>
    <property type="evidence" value="ECO:0007669"/>
    <property type="project" value="TreeGrafter"/>
</dbReference>
<dbReference type="InterPro" id="IPR001719">
    <property type="entry name" value="AP_endonuc_2"/>
</dbReference>
<dbReference type="GO" id="GO:0008270">
    <property type="term" value="F:zinc ion binding"/>
    <property type="evidence" value="ECO:0007669"/>
    <property type="project" value="InterPro"/>
</dbReference>
<keyword evidence="4" id="KW-0227">DNA damage</keyword>
<accession>A0A6C0M0N6</accession>
<evidence type="ECO:0000256" key="3">
    <source>
        <dbReference type="ARBA" id="ARBA00022723"/>
    </source>
</evidence>
<evidence type="ECO:0000256" key="1">
    <source>
        <dbReference type="ARBA" id="ARBA00001947"/>
    </source>
</evidence>
<dbReference type="AlphaFoldDB" id="A0A6C0M0N6"/>
<dbReference type="GO" id="GO:0006284">
    <property type="term" value="P:base-excision repair"/>
    <property type="evidence" value="ECO:0007669"/>
    <property type="project" value="TreeGrafter"/>
</dbReference>
<dbReference type="SMART" id="SM00518">
    <property type="entry name" value="AP2Ec"/>
    <property type="match status" value="1"/>
</dbReference>
<keyword evidence="7" id="KW-0234">DNA repair</keyword>
<name>A0A6C0M0N6_9ZZZZ</name>
<dbReference type="SUPFAM" id="SSF51658">
    <property type="entry name" value="Xylose isomerase-like"/>
    <property type="match status" value="1"/>
</dbReference>
<comment type="cofactor">
    <cofactor evidence="1">
        <name>Zn(2+)</name>
        <dbReference type="ChEBI" id="CHEBI:29105"/>
    </cofactor>
</comment>